<dbReference type="FunFam" id="1.10.287.1080:FF:000001">
    <property type="entry name" value="Nucleoside triphosphate pyrophosphohydrolase"/>
    <property type="match status" value="1"/>
</dbReference>
<accession>A0A1C4VVE7</accession>
<evidence type="ECO:0000256" key="1">
    <source>
        <dbReference type="SAM" id="MobiDB-lite"/>
    </source>
</evidence>
<dbReference type="InterPro" id="IPR004518">
    <property type="entry name" value="MazG-like_dom"/>
</dbReference>
<dbReference type="GO" id="GO:0046052">
    <property type="term" value="P:UTP catabolic process"/>
    <property type="evidence" value="ECO:0007669"/>
    <property type="project" value="TreeGrafter"/>
</dbReference>
<protein>
    <submittedName>
        <fullName evidence="3">XTP/dITP diphosphohydrolase</fullName>
    </submittedName>
</protein>
<dbReference type="PANTHER" id="PTHR30522">
    <property type="entry name" value="NUCLEOSIDE TRIPHOSPHATE PYROPHOSPHOHYDROLASE"/>
    <property type="match status" value="1"/>
</dbReference>
<dbReference type="Proteomes" id="UP000199375">
    <property type="component" value="Unassembled WGS sequence"/>
</dbReference>
<feature type="compositionally biased region" description="Basic and acidic residues" evidence="1">
    <location>
        <begin position="288"/>
        <end position="313"/>
    </location>
</feature>
<dbReference type="InterPro" id="IPR011551">
    <property type="entry name" value="NTP_PyrPHydrolase_MazG"/>
</dbReference>
<dbReference type="CDD" id="cd11528">
    <property type="entry name" value="NTP-PPase_MazG_Nterm"/>
    <property type="match status" value="1"/>
</dbReference>
<dbReference type="Pfam" id="PF03819">
    <property type="entry name" value="MazG"/>
    <property type="match status" value="1"/>
</dbReference>
<gene>
    <name evidence="3" type="ORF">GA0070558_111127</name>
</gene>
<dbReference type="GO" id="GO:0046061">
    <property type="term" value="P:dATP catabolic process"/>
    <property type="evidence" value="ECO:0007669"/>
    <property type="project" value="TreeGrafter"/>
</dbReference>
<evidence type="ECO:0000259" key="2">
    <source>
        <dbReference type="Pfam" id="PF03819"/>
    </source>
</evidence>
<dbReference type="PANTHER" id="PTHR30522:SF0">
    <property type="entry name" value="NUCLEOSIDE TRIPHOSPHATE PYROPHOSPHOHYDROLASE"/>
    <property type="match status" value="1"/>
</dbReference>
<evidence type="ECO:0000313" key="3">
    <source>
        <dbReference type="EMBL" id="SCE87940.1"/>
    </source>
</evidence>
<dbReference type="Gene3D" id="1.10.287.1080">
    <property type="entry name" value="MazG-like"/>
    <property type="match status" value="2"/>
</dbReference>
<name>A0A1C4VVE7_9ACTN</name>
<dbReference type="GO" id="GO:0046081">
    <property type="term" value="P:dUTP catabolic process"/>
    <property type="evidence" value="ECO:0007669"/>
    <property type="project" value="TreeGrafter"/>
</dbReference>
<dbReference type="AlphaFoldDB" id="A0A1C4VVE7"/>
<reference evidence="3 4" key="1">
    <citation type="submission" date="2016-06" db="EMBL/GenBank/DDBJ databases">
        <authorList>
            <person name="Kjaerup R.B."/>
            <person name="Dalgaard T.S."/>
            <person name="Juul-Madsen H.R."/>
        </authorList>
    </citation>
    <scope>NUCLEOTIDE SEQUENCE [LARGE SCALE GENOMIC DNA]</scope>
    <source>
        <strain evidence="3 4">DSM 45626</strain>
    </source>
</reference>
<sequence length="357" mass="37482">MTARIVLLVTSPRLPVGLLTAAAWDVVRGNPVLAGAESELTAAVRAAGAEVTVSDGPAVPALLHAAAAHGAAVWLAGPAGDESLARELGLRLAREPGLAELELMYGSWDPPGARLLDAVEVMDRLASPGGDPWKRAQTHRSLAGYLIEECYEAYDAIGADDTDALREELGDVLLQVLLHARMAEELPDGARWTVDDVAGGLVDKMIRRNPHVFADDRATTLDEITANWERIKRAEKARDSVLDGIAPSLPALALAAKILDRAGRAGLTVPLPAADARPDPSADPSADAEARLDSGPRVDAEARPDPSADPEARLGAELLAAVAAARAADLDPEAALRRTTLAYADAIRAAERTTPRP</sequence>
<dbReference type="GO" id="GO:0046047">
    <property type="term" value="P:TTP catabolic process"/>
    <property type="evidence" value="ECO:0007669"/>
    <property type="project" value="TreeGrafter"/>
</dbReference>
<dbReference type="InterPro" id="IPR048015">
    <property type="entry name" value="NTP-PPase_MazG-like_N"/>
</dbReference>
<dbReference type="GO" id="GO:0006203">
    <property type="term" value="P:dGTP catabolic process"/>
    <property type="evidence" value="ECO:0007669"/>
    <property type="project" value="TreeGrafter"/>
</dbReference>
<organism evidence="3 4">
    <name type="scientific">Micromonospora haikouensis</name>
    <dbReference type="NCBI Taxonomy" id="686309"/>
    <lineage>
        <taxon>Bacteria</taxon>
        <taxon>Bacillati</taxon>
        <taxon>Actinomycetota</taxon>
        <taxon>Actinomycetes</taxon>
        <taxon>Micromonosporales</taxon>
        <taxon>Micromonosporaceae</taxon>
        <taxon>Micromonospora</taxon>
    </lineage>
</organism>
<dbReference type="GO" id="GO:0006950">
    <property type="term" value="P:response to stress"/>
    <property type="evidence" value="ECO:0007669"/>
    <property type="project" value="UniProtKB-ARBA"/>
</dbReference>
<keyword evidence="3" id="KW-0378">Hydrolase</keyword>
<dbReference type="NCBIfam" id="NF008989">
    <property type="entry name" value="PRK12334.2-1"/>
    <property type="match status" value="1"/>
</dbReference>
<dbReference type="EMBL" id="FMCW01000011">
    <property type="protein sequence ID" value="SCE87940.1"/>
    <property type="molecule type" value="Genomic_DNA"/>
</dbReference>
<feature type="region of interest" description="Disordered" evidence="1">
    <location>
        <begin position="270"/>
        <end position="313"/>
    </location>
</feature>
<dbReference type="GO" id="GO:0047429">
    <property type="term" value="F:nucleoside triphosphate diphosphatase activity"/>
    <property type="evidence" value="ECO:0007669"/>
    <property type="project" value="TreeGrafter"/>
</dbReference>
<evidence type="ECO:0000313" key="4">
    <source>
        <dbReference type="Proteomes" id="UP000199375"/>
    </source>
</evidence>
<dbReference type="SUPFAM" id="SSF101386">
    <property type="entry name" value="all-alpha NTP pyrophosphatases"/>
    <property type="match status" value="1"/>
</dbReference>
<proteinExistence type="predicted"/>
<dbReference type="RefSeq" id="WP_091279208.1">
    <property type="nucleotide sequence ID" value="NZ_FMCW01000011.1"/>
</dbReference>
<dbReference type="GO" id="GO:0046076">
    <property type="term" value="P:dTTP catabolic process"/>
    <property type="evidence" value="ECO:0007669"/>
    <property type="project" value="TreeGrafter"/>
</dbReference>
<feature type="domain" description="NTP pyrophosphohydrolase MazG-like" evidence="2">
    <location>
        <begin position="137"/>
        <end position="213"/>
    </location>
</feature>